<evidence type="ECO:0000313" key="5">
    <source>
        <dbReference type="Proteomes" id="UP000800035"/>
    </source>
</evidence>
<protein>
    <submittedName>
        <fullName evidence="4">Uncharacterized protein</fullName>
    </submittedName>
</protein>
<proteinExistence type="predicted"/>
<feature type="transmembrane region" description="Helical" evidence="2">
    <location>
        <begin position="324"/>
        <end position="347"/>
    </location>
</feature>
<feature type="compositionally biased region" description="Polar residues" evidence="1">
    <location>
        <begin position="111"/>
        <end position="122"/>
    </location>
</feature>
<feature type="compositionally biased region" description="Low complexity" evidence="1">
    <location>
        <begin position="100"/>
        <end position="110"/>
    </location>
</feature>
<sequence>MMASPAMELQTLAPVNTSTSLTKEYHPKVLAKWYDTQRKLRDTVTESSTLNHNADPDIYHHETKTSTVLKTVPTIDENENRTTVRTETSHGRSPAVVDASSSHTSLSSTHPQRTQLPKSKNQCSILPPAAKRTCTRLSSKIHGWCTIRKWMSPKGLAVIGLLSLIFATIYGIPAWVDVGLAKVADSKTDESLSKADIANTLAEKSYNLTEYEWCEQHPEFVNGTKCQAVISHVNAEYCAQDDVHSCLRRSDSFSSVISRTIKSMSKRSHHDQFYSPVSASAKDMNRLWDFLDIANMVIYCAIITPTSKGYLLTRERLLGGVWRFVVRFEILSVWSTAFGTIVCLFLGEREGSMIFAAMIRIAWAVIISNSMRYL</sequence>
<evidence type="ECO:0000313" key="4">
    <source>
        <dbReference type="EMBL" id="KAF1950836.1"/>
    </source>
</evidence>
<feature type="transmembrane region" description="Helical" evidence="2">
    <location>
        <begin position="293"/>
        <end position="312"/>
    </location>
</feature>
<feature type="transmembrane region" description="Helical" evidence="2">
    <location>
        <begin position="353"/>
        <end position="371"/>
    </location>
</feature>
<keyword evidence="5" id="KW-1185">Reference proteome</keyword>
<gene>
    <name evidence="4" type="ORF">CC80DRAFT_223390</name>
    <name evidence="3" type="ORF">CC80DRAFT_555862</name>
</gene>
<feature type="transmembrane region" description="Helical" evidence="2">
    <location>
        <begin position="156"/>
        <end position="176"/>
    </location>
</feature>
<feature type="compositionally biased region" description="Basic and acidic residues" evidence="1">
    <location>
        <begin position="79"/>
        <end position="90"/>
    </location>
</feature>
<evidence type="ECO:0000256" key="2">
    <source>
        <dbReference type="SAM" id="Phobius"/>
    </source>
</evidence>
<organism evidence="4 5">
    <name type="scientific">Byssothecium circinans</name>
    <dbReference type="NCBI Taxonomy" id="147558"/>
    <lineage>
        <taxon>Eukaryota</taxon>
        <taxon>Fungi</taxon>
        <taxon>Dikarya</taxon>
        <taxon>Ascomycota</taxon>
        <taxon>Pezizomycotina</taxon>
        <taxon>Dothideomycetes</taxon>
        <taxon>Pleosporomycetidae</taxon>
        <taxon>Pleosporales</taxon>
        <taxon>Massarineae</taxon>
        <taxon>Massarinaceae</taxon>
        <taxon>Byssothecium</taxon>
    </lineage>
</organism>
<keyword evidence="2" id="KW-0472">Membrane</keyword>
<name>A0A6A5TJ49_9PLEO</name>
<evidence type="ECO:0000256" key="1">
    <source>
        <dbReference type="SAM" id="MobiDB-lite"/>
    </source>
</evidence>
<dbReference type="Proteomes" id="UP000800035">
    <property type="component" value="Unassembled WGS sequence"/>
</dbReference>
<dbReference type="EMBL" id="ML977022">
    <property type="protein sequence ID" value="KAF1950836.1"/>
    <property type="molecule type" value="Genomic_DNA"/>
</dbReference>
<evidence type="ECO:0000313" key="3">
    <source>
        <dbReference type="EMBL" id="KAF1948869.1"/>
    </source>
</evidence>
<dbReference type="EMBL" id="ML977046">
    <property type="protein sequence ID" value="KAF1948869.1"/>
    <property type="molecule type" value="Genomic_DNA"/>
</dbReference>
<dbReference type="OrthoDB" id="3812611at2759"/>
<keyword evidence="2" id="KW-0812">Transmembrane</keyword>
<accession>A0A6A5TJ49</accession>
<keyword evidence="2" id="KW-1133">Transmembrane helix</keyword>
<feature type="region of interest" description="Disordered" evidence="1">
    <location>
        <begin position="79"/>
        <end position="122"/>
    </location>
</feature>
<reference evidence="4" key="1">
    <citation type="journal article" date="2020" name="Stud. Mycol.">
        <title>101 Dothideomycetes genomes: a test case for predicting lifestyles and emergence of pathogens.</title>
        <authorList>
            <person name="Haridas S."/>
            <person name="Albert R."/>
            <person name="Binder M."/>
            <person name="Bloem J."/>
            <person name="Labutti K."/>
            <person name="Salamov A."/>
            <person name="Andreopoulos B."/>
            <person name="Baker S."/>
            <person name="Barry K."/>
            <person name="Bills G."/>
            <person name="Bluhm B."/>
            <person name="Cannon C."/>
            <person name="Castanera R."/>
            <person name="Culley D."/>
            <person name="Daum C."/>
            <person name="Ezra D."/>
            <person name="Gonzalez J."/>
            <person name="Henrissat B."/>
            <person name="Kuo A."/>
            <person name="Liang C."/>
            <person name="Lipzen A."/>
            <person name="Lutzoni F."/>
            <person name="Magnuson J."/>
            <person name="Mondo S."/>
            <person name="Nolan M."/>
            <person name="Ohm R."/>
            <person name="Pangilinan J."/>
            <person name="Park H.-J."/>
            <person name="Ramirez L."/>
            <person name="Alfaro M."/>
            <person name="Sun H."/>
            <person name="Tritt A."/>
            <person name="Yoshinaga Y."/>
            <person name="Zwiers L.-H."/>
            <person name="Turgeon B."/>
            <person name="Goodwin S."/>
            <person name="Spatafora J."/>
            <person name="Crous P."/>
            <person name="Grigoriev I."/>
        </authorList>
    </citation>
    <scope>NUCLEOTIDE SEQUENCE</scope>
    <source>
        <strain evidence="4">CBS 675.92</strain>
    </source>
</reference>
<dbReference type="AlphaFoldDB" id="A0A6A5TJ49"/>